<dbReference type="GO" id="GO:0015297">
    <property type="term" value="F:antiporter activity"/>
    <property type="evidence" value="ECO:0007669"/>
    <property type="project" value="UniProtKB-KW"/>
</dbReference>
<keyword evidence="11 13" id="KW-0472">Membrane</keyword>
<feature type="transmembrane region" description="Helical" evidence="13">
    <location>
        <begin position="361"/>
        <end position="383"/>
    </location>
</feature>
<gene>
    <name evidence="14" type="ORF">BKH28_01555</name>
</gene>
<feature type="transmembrane region" description="Helical" evidence="13">
    <location>
        <begin position="164"/>
        <end position="188"/>
    </location>
</feature>
<dbReference type="InterPro" id="IPR050222">
    <property type="entry name" value="MATE_MdtK"/>
</dbReference>
<evidence type="ECO:0000256" key="3">
    <source>
        <dbReference type="ARBA" id="ARBA00010199"/>
    </source>
</evidence>
<proteinExistence type="inferred from homology"/>
<evidence type="ECO:0000256" key="9">
    <source>
        <dbReference type="ARBA" id="ARBA00022989"/>
    </source>
</evidence>
<dbReference type="AlphaFoldDB" id="A0A1Q8VS48"/>
<dbReference type="GO" id="GO:0006811">
    <property type="term" value="P:monoatomic ion transport"/>
    <property type="evidence" value="ECO:0007669"/>
    <property type="project" value="UniProtKB-KW"/>
</dbReference>
<evidence type="ECO:0000313" key="14">
    <source>
        <dbReference type="EMBL" id="OLO50895.1"/>
    </source>
</evidence>
<reference evidence="14 15" key="1">
    <citation type="submission" date="2016-12" db="EMBL/GenBank/DDBJ databases">
        <title>Genomic comparison of strains in the 'Actinomyces naeslundii' group.</title>
        <authorList>
            <person name="Mughal S.R."/>
            <person name="Do T."/>
            <person name="Gilbert S.C."/>
            <person name="Witherden E.A."/>
            <person name="Didelot X."/>
            <person name="Beighton D."/>
        </authorList>
    </citation>
    <scope>NUCLEOTIDE SEQUENCE [LARGE SCALE GENOMIC DNA]</scope>
    <source>
        <strain evidence="14 15">P6N</strain>
    </source>
</reference>
<keyword evidence="6" id="KW-0050">Antiport</keyword>
<name>A0A1Q8VS48_9ACTO</name>
<feature type="transmembrane region" description="Helical" evidence="13">
    <location>
        <begin position="136"/>
        <end position="157"/>
    </location>
</feature>
<dbReference type="RefSeq" id="WP_075417186.1">
    <property type="nucleotide sequence ID" value="NZ_MSKL01000005.1"/>
</dbReference>
<evidence type="ECO:0000256" key="12">
    <source>
        <dbReference type="ARBA" id="ARBA00031636"/>
    </source>
</evidence>
<evidence type="ECO:0000256" key="10">
    <source>
        <dbReference type="ARBA" id="ARBA00023065"/>
    </source>
</evidence>
<dbReference type="OrthoDB" id="9797178at2"/>
<sequence length="456" mass="48952">MSIATSSTPLKNEWWRIARLALPVTLQSIVMASLEIVDQVMVGQLGDLAIGAVGASLKAVMPIGLLLSSWVTGLSIFAAQYWGKKARHAYRRLVELGLEVAVLVGVILAIIFYLGATPIMSVFTRDFLLIATSAEFTRILCWSYVPLAVSQSLSALLRSREVTILPTAVSITAAFVNILLDYLLIFGIGPVQAMGVKGAALGTVLARAFEAALLSGIWLYYLQGLRAEIQERDRDEMVPVRRELNRILRRSAPILGGGLQWVLGEQAYAAIFGRISRTDFAAFAATSSAMSLSTALMSGLAAAGAVLIGQSIGAGHLQATMKLARHLLRASFVGGLITGLVLFAVRSSYLSLMDLSPEATAIAHGVLGVFAVMLWCKVCNMVLSRGVLIAGGDSGFVFKMDLSTTWLIGVPMAMIGGLVLGIPLPAVYLLVCLEELVRLIIGIRRFNSRAWMERVV</sequence>
<evidence type="ECO:0000256" key="8">
    <source>
        <dbReference type="ARBA" id="ARBA00022692"/>
    </source>
</evidence>
<feature type="transmembrane region" description="Helical" evidence="13">
    <location>
        <begin position="404"/>
        <end position="422"/>
    </location>
</feature>
<keyword evidence="9 13" id="KW-1133">Transmembrane helix</keyword>
<keyword evidence="7" id="KW-1003">Cell membrane</keyword>
<dbReference type="PANTHER" id="PTHR43298:SF2">
    <property type="entry name" value="FMN_FAD EXPORTER YEEO-RELATED"/>
    <property type="match status" value="1"/>
</dbReference>
<evidence type="ECO:0000256" key="1">
    <source>
        <dbReference type="ARBA" id="ARBA00003408"/>
    </source>
</evidence>
<dbReference type="Pfam" id="PF01554">
    <property type="entry name" value="MatE"/>
    <property type="match status" value="2"/>
</dbReference>
<organism evidence="14 15">
    <name type="scientific">Actinomyces oris</name>
    <dbReference type="NCBI Taxonomy" id="544580"/>
    <lineage>
        <taxon>Bacteria</taxon>
        <taxon>Bacillati</taxon>
        <taxon>Actinomycetota</taxon>
        <taxon>Actinomycetes</taxon>
        <taxon>Actinomycetales</taxon>
        <taxon>Actinomycetaceae</taxon>
        <taxon>Actinomyces</taxon>
    </lineage>
</organism>
<dbReference type="EMBL" id="MSKL01000005">
    <property type="protein sequence ID" value="OLO50895.1"/>
    <property type="molecule type" value="Genomic_DNA"/>
</dbReference>
<feature type="transmembrane region" description="Helical" evidence="13">
    <location>
        <begin position="200"/>
        <end position="222"/>
    </location>
</feature>
<dbReference type="PIRSF" id="PIRSF006603">
    <property type="entry name" value="DinF"/>
    <property type="match status" value="1"/>
</dbReference>
<protein>
    <recommendedName>
        <fullName evidence="4">Probable multidrug resistance protein NorM</fullName>
    </recommendedName>
    <alternativeName>
        <fullName evidence="12">Multidrug-efflux transporter</fullName>
    </alternativeName>
</protein>
<comment type="function">
    <text evidence="1">Multidrug efflux pump.</text>
</comment>
<dbReference type="InterPro" id="IPR048279">
    <property type="entry name" value="MdtK-like"/>
</dbReference>
<comment type="subcellular location">
    <subcellularLocation>
        <location evidence="2">Cell membrane</location>
        <topology evidence="2">Multi-pass membrane protein</topology>
    </subcellularLocation>
</comment>
<evidence type="ECO:0000313" key="15">
    <source>
        <dbReference type="Proteomes" id="UP000186394"/>
    </source>
</evidence>
<feature type="transmembrane region" description="Helical" evidence="13">
    <location>
        <begin position="93"/>
        <end position="116"/>
    </location>
</feature>
<evidence type="ECO:0000256" key="13">
    <source>
        <dbReference type="SAM" id="Phobius"/>
    </source>
</evidence>
<feature type="transmembrane region" description="Helical" evidence="13">
    <location>
        <begin position="252"/>
        <end position="275"/>
    </location>
</feature>
<dbReference type="NCBIfam" id="TIGR00797">
    <property type="entry name" value="matE"/>
    <property type="match status" value="1"/>
</dbReference>
<feature type="transmembrane region" description="Helical" evidence="13">
    <location>
        <begin position="20"/>
        <end position="37"/>
    </location>
</feature>
<evidence type="ECO:0000256" key="5">
    <source>
        <dbReference type="ARBA" id="ARBA00022448"/>
    </source>
</evidence>
<dbReference type="InterPro" id="IPR002528">
    <property type="entry name" value="MATE_fam"/>
</dbReference>
<evidence type="ECO:0000256" key="11">
    <source>
        <dbReference type="ARBA" id="ARBA00023136"/>
    </source>
</evidence>
<evidence type="ECO:0000256" key="2">
    <source>
        <dbReference type="ARBA" id="ARBA00004651"/>
    </source>
</evidence>
<feature type="transmembrane region" description="Helical" evidence="13">
    <location>
        <begin position="57"/>
        <end position="81"/>
    </location>
</feature>
<keyword evidence="5" id="KW-0813">Transport</keyword>
<dbReference type="GO" id="GO:0042910">
    <property type="term" value="F:xenobiotic transmembrane transporter activity"/>
    <property type="evidence" value="ECO:0007669"/>
    <property type="project" value="InterPro"/>
</dbReference>
<dbReference type="Proteomes" id="UP000186394">
    <property type="component" value="Unassembled WGS sequence"/>
</dbReference>
<feature type="transmembrane region" description="Helical" evidence="13">
    <location>
        <begin position="327"/>
        <end position="349"/>
    </location>
</feature>
<evidence type="ECO:0000256" key="6">
    <source>
        <dbReference type="ARBA" id="ARBA00022449"/>
    </source>
</evidence>
<keyword evidence="8 13" id="KW-0812">Transmembrane</keyword>
<comment type="caution">
    <text evidence="14">The sequence shown here is derived from an EMBL/GenBank/DDBJ whole genome shotgun (WGS) entry which is preliminary data.</text>
</comment>
<accession>A0A1Q8VS48</accession>
<dbReference type="PANTHER" id="PTHR43298">
    <property type="entry name" value="MULTIDRUG RESISTANCE PROTEIN NORM-RELATED"/>
    <property type="match status" value="1"/>
</dbReference>
<keyword evidence="10" id="KW-0406">Ion transport</keyword>
<dbReference type="GO" id="GO:0005886">
    <property type="term" value="C:plasma membrane"/>
    <property type="evidence" value="ECO:0007669"/>
    <property type="project" value="UniProtKB-SubCell"/>
</dbReference>
<feature type="transmembrane region" description="Helical" evidence="13">
    <location>
        <begin position="295"/>
        <end position="315"/>
    </location>
</feature>
<evidence type="ECO:0000256" key="4">
    <source>
        <dbReference type="ARBA" id="ARBA00020268"/>
    </source>
</evidence>
<comment type="similarity">
    <text evidence="3">Belongs to the multi antimicrobial extrusion (MATE) (TC 2.A.66.1) family.</text>
</comment>
<evidence type="ECO:0000256" key="7">
    <source>
        <dbReference type="ARBA" id="ARBA00022475"/>
    </source>
</evidence>